<name>A0A9X3U0V3_9PROT</name>
<dbReference type="AlphaFoldDB" id="A0A9X3U0V3"/>
<accession>A0A9X3U0V3</accession>
<sequence>MEDGSEIFKVITANRLHDGVIVYARAQGTDLDWVTQIANATAFGEAEITDALERAERAAAANIVVSLYPVEVAGRNRPLSARETVRAKGPSVKYGHAAVDADYSI</sequence>
<dbReference type="InterPro" id="IPR021270">
    <property type="entry name" value="DUF2849"/>
</dbReference>
<reference evidence="1" key="2">
    <citation type="journal article" date="2023" name="Syst. Appl. Microbiol.">
        <title>Govania unica gen. nov., sp. nov., a rare biosphere bacterium that represents a novel family in the class Alphaproteobacteria.</title>
        <authorList>
            <person name="Vandamme P."/>
            <person name="Peeters C."/>
            <person name="Hettiarachchi A."/>
            <person name="Cnockaert M."/>
            <person name="Carlier A."/>
        </authorList>
    </citation>
    <scope>NUCLEOTIDE SEQUENCE</scope>
    <source>
        <strain evidence="1">LMG 31809</strain>
    </source>
</reference>
<keyword evidence="2" id="KW-1185">Reference proteome</keyword>
<gene>
    <name evidence="1" type="ORF">NYP16_13465</name>
</gene>
<proteinExistence type="predicted"/>
<dbReference type="RefSeq" id="WP_274944668.1">
    <property type="nucleotide sequence ID" value="NZ_JANWOI010000004.1"/>
</dbReference>
<dbReference type="Pfam" id="PF11011">
    <property type="entry name" value="DUF2849"/>
    <property type="match status" value="1"/>
</dbReference>
<dbReference type="EMBL" id="JANWOI010000004">
    <property type="protein sequence ID" value="MDA5194962.1"/>
    <property type="molecule type" value="Genomic_DNA"/>
</dbReference>
<reference evidence="1" key="1">
    <citation type="submission" date="2022-08" db="EMBL/GenBank/DDBJ databases">
        <authorList>
            <person name="Vandamme P."/>
            <person name="Hettiarachchi A."/>
            <person name="Peeters C."/>
            <person name="Cnockaert M."/>
            <person name="Carlier A."/>
        </authorList>
    </citation>
    <scope>NUCLEOTIDE SEQUENCE</scope>
    <source>
        <strain evidence="1">LMG 31809</strain>
    </source>
</reference>
<evidence type="ECO:0000313" key="1">
    <source>
        <dbReference type="EMBL" id="MDA5194962.1"/>
    </source>
</evidence>
<organism evidence="1 2">
    <name type="scientific">Govanella unica</name>
    <dbReference type="NCBI Taxonomy" id="2975056"/>
    <lineage>
        <taxon>Bacteria</taxon>
        <taxon>Pseudomonadati</taxon>
        <taxon>Pseudomonadota</taxon>
        <taxon>Alphaproteobacteria</taxon>
        <taxon>Emcibacterales</taxon>
        <taxon>Govanellaceae</taxon>
        <taxon>Govanella</taxon>
    </lineage>
</organism>
<dbReference type="Proteomes" id="UP001141619">
    <property type="component" value="Unassembled WGS sequence"/>
</dbReference>
<comment type="caution">
    <text evidence="1">The sequence shown here is derived from an EMBL/GenBank/DDBJ whole genome shotgun (WGS) entry which is preliminary data.</text>
</comment>
<protein>
    <submittedName>
        <fullName evidence="1">DUF2849 domain-containing protein</fullName>
    </submittedName>
</protein>
<evidence type="ECO:0000313" key="2">
    <source>
        <dbReference type="Proteomes" id="UP001141619"/>
    </source>
</evidence>